<reference evidence="2" key="1">
    <citation type="submission" date="2016-07" db="EMBL/GenBank/DDBJ databases">
        <authorList>
            <person name="Florea S."/>
            <person name="Webb J.S."/>
            <person name="Jaromczyk J."/>
            <person name="Schardl C.L."/>
        </authorList>
    </citation>
    <scope>NUCLEOTIDE SEQUENCE [LARGE SCALE GENOMIC DNA]</scope>
    <source>
        <strain evidence="2">CY1</strain>
    </source>
</reference>
<evidence type="ECO:0000313" key="1">
    <source>
        <dbReference type="EMBL" id="OPH53524.1"/>
    </source>
</evidence>
<proteinExistence type="predicted"/>
<accession>A0A1V4HFJ0</accession>
<evidence type="ECO:0000313" key="2">
    <source>
        <dbReference type="Proteomes" id="UP000190626"/>
    </source>
</evidence>
<gene>
    <name evidence="1" type="ORF">BC351_06575</name>
</gene>
<keyword evidence="2" id="KW-1185">Reference proteome</keyword>
<organism evidence="1 2">
    <name type="scientific">Paenibacillus ferrarius</name>
    <dbReference type="NCBI Taxonomy" id="1469647"/>
    <lineage>
        <taxon>Bacteria</taxon>
        <taxon>Bacillati</taxon>
        <taxon>Bacillota</taxon>
        <taxon>Bacilli</taxon>
        <taxon>Bacillales</taxon>
        <taxon>Paenibacillaceae</taxon>
        <taxon>Paenibacillus</taxon>
    </lineage>
</organism>
<name>A0A1V4HFJ0_9BACL</name>
<dbReference type="Proteomes" id="UP000190626">
    <property type="component" value="Unassembled WGS sequence"/>
</dbReference>
<sequence length="74" mass="8609">MHRGIFFADRPVKLNRIISDGEKNLVSANILSPRRALRPEMPLEKEILVVGQNIIYVRHWDIYTHRSVKSVQGE</sequence>
<protein>
    <submittedName>
        <fullName evidence="1">Uncharacterized protein</fullName>
    </submittedName>
</protein>
<dbReference type="AlphaFoldDB" id="A0A1V4HFJ0"/>
<comment type="caution">
    <text evidence="1">The sequence shown here is derived from an EMBL/GenBank/DDBJ whole genome shotgun (WGS) entry which is preliminary data.</text>
</comment>
<dbReference type="EMBL" id="MBTG01000023">
    <property type="protein sequence ID" value="OPH53524.1"/>
    <property type="molecule type" value="Genomic_DNA"/>
</dbReference>